<dbReference type="Proteomes" id="UP000437736">
    <property type="component" value="Unassembled WGS sequence"/>
</dbReference>
<protein>
    <submittedName>
        <fullName evidence="3">Uncharacterized protein</fullName>
    </submittedName>
</protein>
<feature type="transmembrane region" description="Helical" evidence="2">
    <location>
        <begin position="195"/>
        <end position="220"/>
    </location>
</feature>
<feature type="transmembrane region" description="Helical" evidence="2">
    <location>
        <begin position="171"/>
        <end position="189"/>
    </location>
</feature>
<feature type="transmembrane region" description="Helical" evidence="2">
    <location>
        <begin position="232"/>
        <end position="253"/>
    </location>
</feature>
<dbReference type="EMBL" id="WJHE01000285">
    <property type="protein sequence ID" value="MST32393.1"/>
    <property type="molecule type" value="Genomic_DNA"/>
</dbReference>
<evidence type="ECO:0000256" key="2">
    <source>
        <dbReference type="SAM" id="Phobius"/>
    </source>
</evidence>
<gene>
    <name evidence="3" type="ORF">GHK86_06620</name>
</gene>
<comment type="caution">
    <text evidence="3">The sequence shown here is derived from an EMBL/GenBank/DDBJ whole genome shotgun (WGS) entry which is preliminary data.</text>
</comment>
<feature type="region of interest" description="Disordered" evidence="1">
    <location>
        <begin position="298"/>
        <end position="319"/>
    </location>
</feature>
<keyword evidence="4" id="KW-1185">Reference proteome</keyword>
<proteinExistence type="predicted"/>
<keyword evidence="2" id="KW-0812">Transmembrane</keyword>
<feature type="transmembrane region" description="Helical" evidence="2">
    <location>
        <begin position="265"/>
        <end position="290"/>
    </location>
</feature>
<keyword evidence="2" id="KW-1133">Transmembrane helix</keyword>
<organism evidence="3 4">
    <name type="scientific">Acidiferrimicrobium australe</name>
    <dbReference type="NCBI Taxonomy" id="2664430"/>
    <lineage>
        <taxon>Bacteria</taxon>
        <taxon>Bacillati</taxon>
        <taxon>Actinomycetota</taxon>
        <taxon>Acidimicrobiia</taxon>
        <taxon>Acidimicrobiales</taxon>
        <taxon>Acidimicrobiaceae</taxon>
        <taxon>Acidiferrimicrobium</taxon>
    </lineage>
</organism>
<reference evidence="3 4" key="1">
    <citation type="submission" date="2019-11" db="EMBL/GenBank/DDBJ databases">
        <title>Acidiferrimicrobium australis gen. nov., sp. nov., an acidophilic and obligately heterotrophic, member of the Actinobacteria that catalyses dissimilatory oxido- reduction of iron isolated from metal-rich acidic water in Chile.</title>
        <authorList>
            <person name="Gonzalez D."/>
            <person name="Huber K."/>
            <person name="Hedrich S."/>
            <person name="Rojas-Villalobos C."/>
            <person name="Quatrini R."/>
            <person name="Dinamarca M.A."/>
            <person name="Schwarz A."/>
            <person name="Canales C."/>
            <person name="Nancucheo I."/>
        </authorList>
    </citation>
    <scope>NUCLEOTIDE SEQUENCE [LARGE SCALE GENOMIC DNA]</scope>
    <source>
        <strain evidence="3 4">USS-CCA1</strain>
    </source>
</reference>
<name>A0ABW9QVI6_9ACTN</name>
<evidence type="ECO:0000313" key="3">
    <source>
        <dbReference type="EMBL" id="MST32393.1"/>
    </source>
</evidence>
<feature type="transmembrane region" description="Helical" evidence="2">
    <location>
        <begin position="125"/>
        <end position="150"/>
    </location>
</feature>
<evidence type="ECO:0000256" key="1">
    <source>
        <dbReference type="SAM" id="MobiDB-lite"/>
    </source>
</evidence>
<keyword evidence="2" id="KW-0472">Membrane</keyword>
<feature type="transmembrane region" description="Helical" evidence="2">
    <location>
        <begin position="62"/>
        <end position="82"/>
    </location>
</feature>
<sequence length="319" mass="33124">MRTVWAWHGMGSRSAEGGQPAVVACSPGGERRRLRRLATALVHDDEAAIEAAVLALSRSRRALAPVALVVGALMMLLAGLRAAFSGPRLFLVEVLPATWVWLGMLDLKLHVLRGREFRDWHGAPALVAMVLIVALTVAAYWLSTVFALALDSPDRRVPAAFSAARSHLRSAAVVGVLAGAVLAVAVVIAPRWGRVPFSVLLGAAVAVLMVSLVAFPARVVGLPARAPRRDKLLLAAVASVAGALVCSPAYALGRVGTVLLGSRHLVVLGVVLVAFGYLLEVGASCAVHTVKTSAKLLGGRSEPATRPGAGTGSWPGPEA</sequence>
<evidence type="ECO:0000313" key="4">
    <source>
        <dbReference type="Proteomes" id="UP000437736"/>
    </source>
</evidence>
<accession>A0ABW9QVI6</accession>